<accession>A0A318TH30</accession>
<dbReference type="Proteomes" id="UP000248148">
    <property type="component" value="Unassembled WGS sequence"/>
</dbReference>
<dbReference type="AlphaFoldDB" id="A0A318TH30"/>
<dbReference type="PANTHER" id="PTHR11851">
    <property type="entry name" value="METALLOPROTEASE"/>
    <property type="match status" value="1"/>
</dbReference>
<dbReference type="PROSITE" id="PS00143">
    <property type="entry name" value="INSULINASE"/>
    <property type="match status" value="1"/>
</dbReference>
<proteinExistence type="inferred from homology"/>
<feature type="chain" id="PRO_5016316380" evidence="5">
    <location>
        <begin position="33"/>
        <end position="466"/>
    </location>
</feature>
<keyword evidence="5" id="KW-0732">Signal</keyword>
<comment type="similarity">
    <text evidence="2 4">Belongs to the peptidase M16 family.</text>
</comment>
<keyword evidence="8" id="KW-0645">Protease</keyword>
<reference evidence="8 9" key="1">
    <citation type="submission" date="2018-06" db="EMBL/GenBank/DDBJ databases">
        <title>Genomic Encyclopedia of Archaeal and Bacterial Type Strains, Phase II (KMG-II): from individual species to whole genera.</title>
        <authorList>
            <person name="Goeker M."/>
        </authorList>
    </citation>
    <scope>NUCLEOTIDE SEQUENCE [LARGE SCALE GENOMIC DNA]</scope>
    <source>
        <strain evidence="8 9">JCM 11668</strain>
    </source>
</reference>
<evidence type="ECO:0000256" key="3">
    <source>
        <dbReference type="ARBA" id="ARBA00023049"/>
    </source>
</evidence>
<dbReference type="RefSeq" id="WP_110780145.1">
    <property type="nucleotide sequence ID" value="NZ_QJTI01000004.1"/>
</dbReference>
<gene>
    <name evidence="8" type="ORF">BJ122_1043</name>
</gene>
<evidence type="ECO:0000256" key="2">
    <source>
        <dbReference type="ARBA" id="ARBA00007261"/>
    </source>
</evidence>
<feature type="signal peptide" evidence="5">
    <location>
        <begin position="1"/>
        <end position="32"/>
    </location>
</feature>
<dbReference type="OrthoDB" id="9811314at2"/>
<dbReference type="Pfam" id="PF00675">
    <property type="entry name" value="Peptidase_M16"/>
    <property type="match status" value="1"/>
</dbReference>
<feature type="domain" description="Peptidase M16 N-terminal" evidence="6">
    <location>
        <begin position="50"/>
        <end position="196"/>
    </location>
</feature>
<evidence type="ECO:0000256" key="4">
    <source>
        <dbReference type="RuleBase" id="RU004447"/>
    </source>
</evidence>
<evidence type="ECO:0000259" key="6">
    <source>
        <dbReference type="Pfam" id="PF00675"/>
    </source>
</evidence>
<evidence type="ECO:0000256" key="1">
    <source>
        <dbReference type="ARBA" id="ARBA00001947"/>
    </source>
</evidence>
<dbReference type="InterPro" id="IPR001431">
    <property type="entry name" value="Pept_M16_Zn_BS"/>
</dbReference>
<keyword evidence="3" id="KW-0482">Metalloprotease</keyword>
<evidence type="ECO:0000256" key="5">
    <source>
        <dbReference type="SAM" id="SignalP"/>
    </source>
</evidence>
<evidence type="ECO:0000313" key="8">
    <source>
        <dbReference type="EMBL" id="PYF04026.1"/>
    </source>
</evidence>
<protein>
    <submittedName>
        <fullName evidence="8">Zinc protease</fullName>
    </submittedName>
</protein>
<organism evidence="8 9">
    <name type="scientific">Rhodopseudomonas faecalis</name>
    <dbReference type="NCBI Taxonomy" id="99655"/>
    <lineage>
        <taxon>Bacteria</taxon>
        <taxon>Pseudomonadati</taxon>
        <taxon>Pseudomonadota</taxon>
        <taxon>Alphaproteobacteria</taxon>
        <taxon>Hyphomicrobiales</taxon>
        <taxon>Nitrobacteraceae</taxon>
        <taxon>Rhodopseudomonas</taxon>
    </lineage>
</organism>
<keyword evidence="9" id="KW-1185">Reference proteome</keyword>
<dbReference type="Gene3D" id="3.30.830.10">
    <property type="entry name" value="Metalloenzyme, LuxS/M16 peptidase-like"/>
    <property type="match status" value="2"/>
</dbReference>
<comment type="cofactor">
    <cofactor evidence="1">
        <name>Zn(2+)</name>
        <dbReference type="ChEBI" id="CHEBI:29105"/>
    </cofactor>
</comment>
<dbReference type="PANTHER" id="PTHR11851:SF49">
    <property type="entry name" value="MITOCHONDRIAL-PROCESSING PEPTIDASE SUBUNIT ALPHA"/>
    <property type="match status" value="1"/>
</dbReference>
<dbReference type="InterPro" id="IPR050361">
    <property type="entry name" value="MPP/UQCRC_Complex"/>
</dbReference>
<feature type="domain" description="Peptidase M16 C-terminal" evidence="7">
    <location>
        <begin position="204"/>
        <end position="389"/>
    </location>
</feature>
<dbReference type="InterPro" id="IPR011249">
    <property type="entry name" value="Metalloenz_LuxS/M16"/>
</dbReference>
<dbReference type="GO" id="GO:0006508">
    <property type="term" value="P:proteolysis"/>
    <property type="evidence" value="ECO:0007669"/>
    <property type="project" value="UniProtKB-KW"/>
</dbReference>
<dbReference type="Pfam" id="PF05193">
    <property type="entry name" value="Peptidase_M16_C"/>
    <property type="match status" value="1"/>
</dbReference>
<name>A0A318TH30_9BRAD</name>
<dbReference type="GO" id="GO:0004222">
    <property type="term" value="F:metalloendopeptidase activity"/>
    <property type="evidence" value="ECO:0007669"/>
    <property type="project" value="InterPro"/>
</dbReference>
<dbReference type="InterPro" id="IPR011765">
    <property type="entry name" value="Pept_M16_N"/>
</dbReference>
<dbReference type="EMBL" id="QJTI01000004">
    <property type="protein sequence ID" value="PYF04026.1"/>
    <property type="molecule type" value="Genomic_DNA"/>
</dbReference>
<evidence type="ECO:0000259" key="7">
    <source>
        <dbReference type="Pfam" id="PF05193"/>
    </source>
</evidence>
<dbReference type="InterPro" id="IPR007863">
    <property type="entry name" value="Peptidase_M16_C"/>
</dbReference>
<keyword evidence="3" id="KW-0378">Hydrolase</keyword>
<sequence length="466" mass="51097">MNPPARALRRGRGAFAAITLSLAVLFGSAAGAQTPRSEAPASFTLPNGMRVVVIPDHRTPVVTQMIWYKVGSADETPGKSGLAHFLEHLMFKGTAKNPAGAFSQTVLRIGGNENAFTTTDYTGYFQRVPRDKLATIMEFEADRMTGLVLKDENVLPERDVVLEEFNMRVANNPDARLTEQIMAALYLNHPYGRPVIGWRQEIEKLDRDDALAFYRRFYAPNNATLVISGDVEPDEVRAIAERTYGTIAPQPAIPERRVRPQEPVPAGPRTVTLADPRVEQPALRRYYLAPSVMTTKPEESAALDVLAQVIGNGANSYLYRALVIDRPLAVSAGASYQGTAVDDSYFMLAVTPKPGVEFGKIEQAIDEVIADVASNGVPAEALERVKTQLIAEAIYTQDSQAALARWYGAGLAVGLGVDDIRAWPDRIRAVTSDEVRAAAQRWLDKNRSVTGYLIKDNGGKREEKRS</sequence>
<comment type="caution">
    <text evidence="8">The sequence shown here is derived from an EMBL/GenBank/DDBJ whole genome shotgun (WGS) entry which is preliminary data.</text>
</comment>
<dbReference type="SUPFAM" id="SSF63411">
    <property type="entry name" value="LuxS/MPP-like metallohydrolase"/>
    <property type="match status" value="2"/>
</dbReference>
<dbReference type="GO" id="GO:0046872">
    <property type="term" value="F:metal ion binding"/>
    <property type="evidence" value="ECO:0007669"/>
    <property type="project" value="InterPro"/>
</dbReference>
<evidence type="ECO:0000313" key="9">
    <source>
        <dbReference type="Proteomes" id="UP000248148"/>
    </source>
</evidence>